<feature type="region of interest" description="Disordered" evidence="1">
    <location>
        <begin position="27"/>
        <end position="60"/>
    </location>
</feature>
<organism evidence="2 3">
    <name type="scientific">Taxus chinensis</name>
    <name type="common">Chinese yew</name>
    <name type="synonym">Taxus wallichiana var. chinensis</name>
    <dbReference type="NCBI Taxonomy" id="29808"/>
    <lineage>
        <taxon>Eukaryota</taxon>
        <taxon>Viridiplantae</taxon>
        <taxon>Streptophyta</taxon>
        <taxon>Embryophyta</taxon>
        <taxon>Tracheophyta</taxon>
        <taxon>Spermatophyta</taxon>
        <taxon>Pinopsida</taxon>
        <taxon>Pinidae</taxon>
        <taxon>Conifers II</taxon>
        <taxon>Cupressales</taxon>
        <taxon>Taxaceae</taxon>
        <taxon>Taxus</taxon>
    </lineage>
</organism>
<feature type="non-terminal residue" evidence="2">
    <location>
        <position position="1"/>
    </location>
</feature>
<proteinExistence type="predicted"/>
<gene>
    <name evidence="2" type="ORF">KI387_004961</name>
</gene>
<dbReference type="AlphaFoldDB" id="A0AA38LH91"/>
<feature type="compositionally biased region" description="Basic and acidic residues" evidence="1">
    <location>
        <begin position="50"/>
        <end position="60"/>
    </location>
</feature>
<evidence type="ECO:0000313" key="3">
    <source>
        <dbReference type="Proteomes" id="UP000824469"/>
    </source>
</evidence>
<evidence type="ECO:0000313" key="2">
    <source>
        <dbReference type="EMBL" id="KAH9324783.1"/>
    </source>
</evidence>
<name>A0AA38LH91_TAXCH</name>
<protein>
    <submittedName>
        <fullName evidence="2">Uncharacterized protein</fullName>
    </submittedName>
</protein>
<reference evidence="2 3" key="1">
    <citation type="journal article" date="2021" name="Nat. Plants">
        <title>The Taxus genome provides insights into paclitaxel biosynthesis.</title>
        <authorList>
            <person name="Xiong X."/>
            <person name="Gou J."/>
            <person name="Liao Q."/>
            <person name="Li Y."/>
            <person name="Zhou Q."/>
            <person name="Bi G."/>
            <person name="Li C."/>
            <person name="Du R."/>
            <person name="Wang X."/>
            <person name="Sun T."/>
            <person name="Guo L."/>
            <person name="Liang H."/>
            <person name="Lu P."/>
            <person name="Wu Y."/>
            <person name="Zhang Z."/>
            <person name="Ro D.K."/>
            <person name="Shang Y."/>
            <person name="Huang S."/>
            <person name="Yan J."/>
        </authorList>
    </citation>
    <scope>NUCLEOTIDE SEQUENCE [LARGE SCALE GENOMIC DNA]</scope>
    <source>
        <strain evidence="2">Ta-2019</strain>
    </source>
</reference>
<comment type="caution">
    <text evidence="2">The sequence shown here is derived from an EMBL/GenBank/DDBJ whole genome shotgun (WGS) entry which is preliminary data.</text>
</comment>
<feature type="non-terminal residue" evidence="2">
    <location>
        <position position="60"/>
    </location>
</feature>
<accession>A0AA38LH91</accession>
<dbReference type="Proteomes" id="UP000824469">
    <property type="component" value="Unassembled WGS sequence"/>
</dbReference>
<keyword evidence="3" id="KW-1185">Reference proteome</keyword>
<evidence type="ECO:0000256" key="1">
    <source>
        <dbReference type="SAM" id="MobiDB-lite"/>
    </source>
</evidence>
<dbReference type="EMBL" id="JAHRHJ020000002">
    <property type="protein sequence ID" value="KAH9324783.1"/>
    <property type="molecule type" value="Genomic_DNA"/>
</dbReference>
<sequence>GELHGKMIDGGATHNFIDEGLVASLGEPSMTAPNDRQRVAVSGQPTKTQNWEKNKSEIEE</sequence>